<evidence type="ECO:0000259" key="4">
    <source>
        <dbReference type="Pfam" id="PF25281"/>
    </source>
</evidence>
<feature type="compositionally biased region" description="Basic and acidic residues" evidence="1">
    <location>
        <begin position="499"/>
        <end position="671"/>
    </location>
</feature>
<dbReference type="Proteomes" id="UP000053641">
    <property type="component" value="Unassembled WGS sequence"/>
</dbReference>
<dbReference type="GO" id="GO:0005875">
    <property type="term" value="C:microtubule associated complex"/>
    <property type="evidence" value="ECO:0007669"/>
    <property type="project" value="TreeGrafter"/>
</dbReference>
<protein>
    <submittedName>
        <fullName evidence="5">Microtubule-associated protein 1B</fullName>
    </submittedName>
</protein>
<name>A0A099ZI45_TINGU</name>
<evidence type="ECO:0000256" key="2">
    <source>
        <dbReference type="SAM" id="SignalP"/>
    </source>
</evidence>
<dbReference type="GO" id="GO:0005874">
    <property type="term" value="C:microtubule"/>
    <property type="evidence" value="ECO:0007669"/>
    <property type="project" value="InterPro"/>
</dbReference>
<dbReference type="GO" id="GO:0000226">
    <property type="term" value="P:microtubule cytoskeleton organization"/>
    <property type="evidence" value="ECO:0007669"/>
    <property type="project" value="InterPro"/>
</dbReference>
<dbReference type="Pfam" id="PF25281">
    <property type="entry name" value="MBL_MAP1B"/>
    <property type="match status" value="1"/>
</dbReference>
<gene>
    <name evidence="5" type="ORF">N309_03488</name>
</gene>
<evidence type="ECO:0000313" key="6">
    <source>
        <dbReference type="Proteomes" id="UP000053641"/>
    </source>
</evidence>
<feature type="domain" description="Microtubule-associated protein 1A/B/S-like MBL-like" evidence="4">
    <location>
        <begin position="162"/>
        <end position="445"/>
    </location>
</feature>
<feature type="non-terminal residue" evidence="5">
    <location>
        <position position="1"/>
    </location>
</feature>
<keyword evidence="6" id="KW-1185">Reference proteome</keyword>
<feature type="region of interest" description="Disordered" evidence="1">
    <location>
        <begin position="1398"/>
        <end position="1420"/>
    </location>
</feature>
<feature type="region of interest" description="Disordered" evidence="1">
    <location>
        <begin position="782"/>
        <end position="879"/>
    </location>
</feature>
<feature type="non-terminal residue" evidence="5">
    <location>
        <position position="2399"/>
    </location>
</feature>
<evidence type="ECO:0000313" key="5">
    <source>
        <dbReference type="EMBL" id="KGL81441.1"/>
    </source>
</evidence>
<feature type="compositionally biased region" description="Polar residues" evidence="1">
    <location>
        <begin position="1589"/>
        <end position="1600"/>
    </location>
</feature>
<dbReference type="Pfam" id="PF23415">
    <property type="entry name" value="MAPB1_N"/>
    <property type="match status" value="1"/>
</dbReference>
<feature type="compositionally biased region" description="Basic and acidic residues" evidence="1">
    <location>
        <begin position="2235"/>
        <end position="2247"/>
    </location>
</feature>
<feature type="compositionally biased region" description="Polar residues" evidence="1">
    <location>
        <begin position="1123"/>
        <end position="1132"/>
    </location>
</feature>
<organism evidence="5 6">
    <name type="scientific">Tinamus guttatus</name>
    <name type="common">White-throated tinamou</name>
    <dbReference type="NCBI Taxonomy" id="94827"/>
    <lineage>
        <taxon>Eukaryota</taxon>
        <taxon>Metazoa</taxon>
        <taxon>Chordata</taxon>
        <taxon>Craniata</taxon>
        <taxon>Vertebrata</taxon>
        <taxon>Euteleostomi</taxon>
        <taxon>Archelosauria</taxon>
        <taxon>Archosauria</taxon>
        <taxon>Dinosauria</taxon>
        <taxon>Saurischia</taxon>
        <taxon>Theropoda</taxon>
        <taxon>Coelurosauria</taxon>
        <taxon>Aves</taxon>
        <taxon>Palaeognathae</taxon>
        <taxon>Tinamiformes</taxon>
        <taxon>Tinamidae</taxon>
        <taxon>Tinamus</taxon>
    </lineage>
</organism>
<feature type="region of interest" description="Disordered" evidence="1">
    <location>
        <begin position="1478"/>
        <end position="1839"/>
    </location>
</feature>
<evidence type="ECO:0000259" key="3">
    <source>
        <dbReference type="Pfam" id="PF23415"/>
    </source>
</evidence>
<dbReference type="PANTHER" id="PTHR13843:SF5">
    <property type="entry name" value="MICROTUBULE-ASSOCIATED PROTEIN 1B"/>
    <property type="match status" value="1"/>
</dbReference>
<dbReference type="GO" id="GO:0031114">
    <property type="term" value="P:regulation of microtubule depolymerization"/>
    <property type="evidence" value="ECO:0007669"/>
    <property type="project" value="TreeGrafter"/>
</dbReference>
<dbReference type="GO" id="GO:0030425">
    <property type="term" value="C:dendrite"/>
    <property type="evidence" value="ECO:0007669"/>
    <property type="project" value="TreeGrafter"/>
</dbReference>
<feature type="compositionally biased region" description="Basic and acidic residues" evidence="1">
    <location>
        <begin position="826"/>
        <end position="835"/>
    </location>
</feature>
<feature type="compositionally biased region" description="Low complexity" evidence="1">
    <location>
        <begin position="1245"/>
        <end position="1256"/>
    </location>
</feature>
<dbReference type="GO" id="GO:0008017">
    <property type="term" value="F:microtubule binding"/>
    <property type="evidence" value="ECO:0007669"/>
    <property type="project" value="InterPro"/>
</dbReference>
<feature type="region of interest" description="Disordered" evidence="1">
    <location>
        <begin position="909"/>
        <end position="960"/>
    </location>
</feature>
<feature type="compositionally biased region" description="Polar residues" evidence="1">
    <location>
        <begin position="1515"/>
        <end position="1532"/>
    </location>
</feature>
<feature type="region of interest" description="Disordered" evidence="1">
    <location>
        <begin position="2021"/>
        <end position="2276"/>
    </location>
</feature>
<feature type="compositionally biased region" description="Low complexity" evidence="1">
    <location>
        <begin position="1645"/>
        <end position="1667"/>
    </location>
</feature>
<feature type="region of interest" description="Disordered" evidence="1">
    <location>
        <begin position="1151"/>
        <end position="1200"/>
    </location>
</feature>
<feature type="compositionally biased region" description="Basic and acidic residues" evidence="1">
    <location>
        <begin position="1764"/>
        <end position="1788"/>
    </location>
</feature>
<keyword evidence="2" id="KW-0732">Signal</keyword>
<dbReference type="InterPro" id="IPR026074">
    <property type="entry name" value="MAP1"/>
</dbReference>
<dbReference type="InterPro" id="IPR056617">
    <property type="entry name" value="MAP1B/S_N"/>
</dbReference>
<dbReference type="InterPro" id="IPR057480">
    <property type="entry name" value="MAP1A/B/S-like_MBL"/>
</dbReference>
<dbReference type="STRING" id="94827.A0A099ZI45"/>
<dbReference type="GO" id="GO:0016358">
    <property type="term" value="P:dendrite development"/>
    <property type="evidence" value="ECO:0007669"/>
    <property type="project" value="TreeGrafter"/>
</dbReference>
<feature type="compositionally biased region" description="Polar residues" evidence="1">
    <location>
        <begin position="1260"/>
        <end position="1275"/>
    </location>
</feature>
<feature type="compositionally biased region" description="Basic and acidic residues" evidence="1">
    <location>
        <begin position="1111"/>
        <end position="1120"/>
    </location>
</feature>
<feature type="compositionally biased region" description="Polar residues" evidence="1">
    <location>
        <begin position="1032"/>
        <end position="1048"/>
    </location>
</feature>
<dbReference type="GO" id="GO:0005829">
    <property type="term" value="C:cytosol"/>
    <property type="evidence" value="ECO:0007669"/>
    <property type="project" value="TreeGrafter"/>
</dbReference>
<feature type="compositionally biased region" description="Acidic residues" evidence="1">
    <location>
        <begin position="813"/>
        <end position="825"/>
    </location>
</feature>
<feature type="compositionally biased region" description="Basic and acidic residues" evidence="1">
    <location>
        <begin position="2203"/>
        <end position="2227"/>
    </location>
</feature>
<feature type="compositionally biased region" description="Basic and acidic residues" evidence="1">
    <location>
        <begin position="480"/>
        <end position="489"/>
    </location>
</feature>
<reference evidence="5 6" key="1">
    <citation type="submission" date="2014-06" db="EMBL/GenBank/DDBJ databases">
        <title>Genome evolution of avian class.</title>
        <authorList>
            <person name="Zhang G."/>
            <person name="Li C."/>
        </authorList>
    </citation>
    <scope>NUCLEOTIDE SEQUENCE [LARGE SCALE GENOMIC DNA]</scope>
    <source>
        <strain evidence="5">BGI_N309</strain>
    </source>
</reference>
<feature type="region of interest" description="Disordered" evidence="1">
    <location>
        <begin position="1228"/>
        <end position="1382"/>
    </location>
</feature>
<feature type="signal peptide" evidence="2">
    <location>
        <begin position="1"/>
        <end position="17"/>
    </location>
</feature>
<feature type="compositionally biased region" description="Polar residues" evidence="1">
    <location>
        <begin position="2074"/>
        <end position="2088"/>
    </location>
</feature>
<feature type="region of interest" description="Disordered" evidence="1">
    <location>
        <begin position="1099"/>
        <end position="1135"/>
    </location>
</feature>
<feature type="compositionally biased region" description="Acidic residues" evidence="1">
    <location>
        <begin position="1018"/>
        <end position="1029"/>
    </location>
</feature>
<feature type="compositionally biased region" description="Low complexity" evidence="1">
    <location>
        <begin position="1736"/>
        <end position="1749"/>
    </location>
</feature>
<feature type="chain" id="PRO_5001966267" evidence="2">
    <location>
        <begin position="18"/>
        <end position="2399"/>
    </location>
</feature>
<dbReference type="GO" id="GO:0045202">
    <property type="term" value="C:synapse"/>
    <property type="evidence" value="ECO:0007669"/>
    <property type="project" value="TreeGrafter"/>
</dbReference>
<feature type="compositionally biased region" description="Basic and acidic residues" evidence="1">
    <location>
        <begin position="909"/>
        <end position="933"/>
    </location>
</feature>
<dbReference type="GO" id="GO:0003779">
    <property type="term" value="F:actin binding"/>
    <property type="evidence" value="ECO:0007669"/>
    <property type="project" value="TreeGrafter"/>
</dbReference>
<dbReference type="PANTHER" id="PTHR13843">
    <property type="entry name" value="MICROTUBULE-ASSOCIATED PROTEIN"/>
    <property type="match status" value="1"/>
</dbReference>
<feature type="domain" description="Microtubule-associated protein 1B/S N-terminal" evidence="3">
    <location>
        <begin position="15"/>
        <end position="157"/>
    </location>
</feature>
<feature type="compositionally biased region" description="Polar residues" evidence="1">
    <location>
        <begin position="2248"/>
        <end position="2274"/>
    </location>
</feature>
<evidence type="ECO:0000256" key="1">
    <source>
        <dbReference type="SAM" id="MobiDB-lite"/>
    </source>
</evidence>
<feature type="compositionally biased region" description="Polar residues" evidence="1">
    <location>
        <begin position="1364"/>
        <end position="1379"/>
    </location>
</feature>
<feature type="compositionally biased region" description="Basic and acidic residues" evidence="1">
    <location>
        <begin position="2163"/>
        <end position="2172"/>
    </location>
</feature>
<proteinExistence type="predicted"/>
<feature type="compositionally biased region" description="Basic and acidic residues" evidence="1">
    <location>
        <begin position="1353"/>
        <end position="1362"/>
    </location>
</feature>
<feature type="region of interest" description="Disordered" evidence="1">
    <location>
        <begin position="450"/>
        <end position="701"/>
    </location>
</feature>
<dbReference type="GO" id="GO:0043025">
    <property type="term" value="C:neuronal cell body"/>
    <property type="evidence" value="ECO:0007669"/>
    <property type="project" value="TreeGrafter"/>
</dbReference>
<accession>A0A099ZI45</accession>
<feature type="compositionally biased region" description="Acidic residues" evidence="1">
    <location>
        <begin position="836"/>
        <end position="870"/>
    </location>
</feature>
<feature type="compositionally biased region" description="Basic and acidic residues" evidence="1">
    <location>
        <begin position="1228"/>
        <end position="1242"/>
    </location>
</feature>
<feature type="region of interest" description="Disordered" evidence="1">
    <location>
        <begin position="986"/>
        <end position="1078"/>
    </location>
</feature>
<feature type="compositionally biased region" description="Basic and acidic residues" evidence="1">
    <location>
        <begin position="679"/>
        <end position="701"/>
    </location>
</feature>
<sequence>ELLVLFNLFSSLFSVLAGQKILHHRSDVLETVVLINPSDEAVSTEVRLMITDAARHKLLVLTGQCFENTGELILQSGSFSFQNFIEIFTDQEIGELLSTTHPANKASLTLFCPEEGDWKNSNLDRHNLQDFINIKLNSVSILPEMEGLSEFTEYLSESVEVPSPFDILEPPTSGGFLKLSKPCCYIFPGGRGDSALFAVNGFNMLINGGSERKSCFWKLIRHLDRVDSILLTHIGDDNLPGINSMLQRKIAELEEEQSQGSTTNSDWMKNLISPDLGVVFLNVPENLKNLDPNFRVKRNVEEVCFTLQYLNKLSMKPEPLFRNVGNTIDPIILFQKMGVGKLEMYVLNPVKNSKEMQYFMQQWSGTNKDKAEFLLPNGQEVDIPLSHFTSVSSLIVWHPANPTEKIIRVLFPGNSTQYNILEGLEKLKHLDFLKQPMVTQKDLTGNIASPAVKQAKLKQRTDSKESLKPAAKTPPRKSVRKESKEETPEPPKPSPAPEKPQKVESKEKVPVKKEKPAKVETKPVVAEKDVTSKEEQLVKSETAEKQATDVKPKVSKEKPVKKEVKAKPEEKKEEKEKPKKEVSKKEEKTPIKKEEKPKKEEIKKDVKKEVKKEEKKETKKEVKKEAPPKEVKKEVKKEEKKEIKKEEKEAKKDIKKLPKETKKTPSTEAKKPAAKPKPQKKEEPAKKEPVSAGKPKEKGKIKTVKKEIKVNGAQAALAAVGATATTLATVAAAEIAANGKELETERSLMSSPEDLTKDFEELKAEEVETIKETKPKAVLIEDELKLTGTGQKEKLDNEGPAESSDEGITTTEAEGECEQTPEELEPVEKHRVDDNEKFEDEGTGLEESSEAGDYEEKAETEEAEERDEEEKTLLDTTKQYVEEVRKMEESSEDMLTEADARIKDEKYIEKADYEASDERAEEDREEAVEKAETEETEEEEDKAEDVRDEEETEKIEAEEDYVMAVVDKAAEAGEVEDKYGLLIITPTKRSEPQSPAVEPASSIHDETLPGGSESEATVSDEENREDQPEEFTATSGYTQSTIEISSEPTPMDEMSTPRDVMSDETNNEESESPSQEYVNITKYETALYSQEFSRPKLSPLPDAFNGLSEGSKTEATEGKDYNASASTISPPSSLEEDKFCKSAFQEVYQQKESEIQGTAKLEINETYPEEVSGKHSPTKSPAESLSPPSPVAKTPLSERSVNFSLTPNEIKVSAESVPIATLLDARQEVTEEHCASPEDKTLEVASPSQSAAGSAGHTPYYQSPTDEKSSQLSSEITEKSGEAPVSFEFSEEKDESAKHRISPMDEPVPDSESPIEKVLSPLRSPPLIGSETSFDTFLSADVKSPARDYASPSEEKAEKEKSPVQISPTSEASSVSLFQEKQDEKSLEFMAIKEGFSLERKMEDTEPSSSQSSLVLDERKLADDLSPTQIDISQFGSLKEDTKMSISEGTVSDKSATPVDEVVAEDTYSHIGGVASVSTASVATSSFPEPTTDDVSPSLHAEVGSPHSTEVDDSLSVSVVQTPTTFQETEMSPSKEECPRPMSISPPDFSPKTAKSRTPVHDLRSPEQSTMSVEFGQESPEQSLAMDFSRQSPEYPTVGTSIHHISENGPTEVDYSPSDIQEPTFARKISPVEQTTYSQEKDISEIISVSQIEASSSTSSAHTPSQVTSPLPEETFSSAVPPRDMSLHSFTSEKVQGLGEKLSPKSDLSPLTPRESSPLYSPSFPDSPPAATEAMSASHASSLSLQVSSDKAFGYQAGTLQEPLTKHSPEPLATPEKEDSEKSSRSPEELSYSYEATERATRSPEDISYSYEAIGKPTRSPQATEYSYEATGKTTKSPETTDYSYEIIGKTVRSPEAMDYSYEMTGKTTRSPEAADYSYETMGKTTRSPGATDYSYEITGKTTRSPEAADYSYETAGKTTRSPGSPDVMDYSFETTGKTTKSPETISYCYETTGRTSRSPEAMAYSYEATGKATRSPEATDYSFETTGRATSGHFTPTKSLAEARQDVDLCLVSSCEYKHPKTELSPSFINPNPLEWFASDEQSQDQEKPLTQSGGAQPPSGGKLPARQCDETPPTSVSESAPSQTDSDVPPETEECPSITADANIDSEDESETIPTDKTITYKHIDPPPVPMQDYSPSPRHPDVSMVDPEALPVDQNLGKPLKKDIKEKSSKTKKQGTKTKSSSPAKKSDGKSKQVASPKPAVKEALDKISKTASPKKKESVEKATKNISNPEVKSRVEEKDKDTKNAANSITSKSVKTATTGPPNTKLTKSTAVPPGPPVYLDLVYIPNHSNSKNVDVEFFKRVRSSYYVVSGNDAAAEEPSRAVLDSLLEGKAQWESNMQVCSSLMFLSGNQNFSGKQLHEAGTHEKQQDLNIMVLASSSTVVMQDESFPACKIEL</sequence>
<dbReference type="EMBL" id="KL894129">
    <property type="protein sequence ID" value="KGL81441.1"/>
    <property type="molecule type" value="Genomic_DNA"/>
</dbReference>
<feature type="region of interest" description="Disordered" evidence="1">
    <location>
        <begin position="1864"/>
        <end position="1941"/>
    </location>
</feature>
<feature type="compositionally biased region" description="Acidic residues" evidence="1">
    <location>
        <begin position="934"/>
        <end position="960"/>
    </location>
</feature>
<dbReference type="GO" id="GO:0007409">
    <property type="term" value="P:axonogenesis"/>
    <property type="evidence" value="ECO:0007669"/>
    <property type="project" value="TreeGrafter"/>
</dbReference>
<feature type="compositionally biased region" description="Basic and acidic residues" evidence="1">
    <location>
        <begin position="1796"/>
        <end position="1805"/>
    </location>
</feature>